<dbReference type="OrthoDB" id="10058437at2759"/>
<reference evidence="3" key="1">
    <citation type="thesis" date="2020" institute="ProQuest LLC" country="789 East Eisenhower Parkway, Ann Arbor, MI, USA">
        <title>Comparative Genomics and Chromosome Evolution.</title>
        <authorList>
            <person name="Mudd A.B."/>
        </authorList>
    </citation>
    <scope>NUCLEOTIDE SEQUENCE</scope>
    <source>
        <strain evidence="3">HN-11 Male</strain>
        <tissue evidence="3">Kidney and liver</tissue>
    </source>
</reference>
<feature type="region of interest" description="Disordered" evidence="1">
    <location>
        <begin position="89"/>
        <end position="124"/>
    </location>
</feature>
<dbReference type="PROSITE" id="PS50824">
    <property type="entry name" value="DAPIN"/>
    <property type="match status" value="1"/>
</dbReference>
<evidence type="ECO:0000256" key="1">
    <source>
        <dbReference type="SAM" id="MobiDB-lite"/>
    </source>
</evidence>
<dbReference type="SUPFAM" id="SSF47986">
    <property type="entry name" value="DEATH domain"/>
    <property type="match status" value="1"/>
</dbReference>
<name>A0A8J6C7V9_ELECQ</name>
<comment type="caution">
    <text evidence="3">The sequence shown here is derived from an EMBL/GenBank/DDBJ whole genome shotgun (WGS) entry which is preliminary data.</text>
</comment>
<dbReference type="InterPro" id="IPR004020">
    <property type="entry name" value="DAPIN"/>
</dbReference>
<evidence type="ECO:0000313" key="3">
    <source>
        <dbReference type="EMBL" id="KAG9465967.1"/>
    </source>
</evidence>
<feature type="domain" description="Pyrin" evidence="2">
    <location>
        <begin position="4"/>
        <end position="95"/>
    </location>
</feature>
<keyword evidence="4" id="KW-1185">Reference proteome</keyword>
<dbReference type="Proteomes" id="UP000770717">
    <property type="component" value="Unassembled WGS sequence"/>
</dbReference>
<evidence type="ECO:0000313" key="4">
    <source>
        <dbReference type="Proteomes" id="UP000770717"/>
    </source>
</evidence>
<accession>A0A8J6C7V9</accession>
<gene>
    <name evidence="3" type="ORF">GDO78_017419</name>
</gene>
<dbReference type="Gene3D" id="1.10.533.10">
    <property type="entry name" value="Death Domain, Fas"/>
    <property type="match status" value="1"/>
</dbReference>
<proteinExistence type="predicted"/>
<dbReference type="AlphaFoldDB" id="A0A8J6C7V9"/>
<organism evidence="3 4">
    <name type="scientific">Eleutherodactylus coqui</name>
    <name type="common">Puerto Rican coqui</name>
    <dbReference type="NCBI Taxonomy" id="57060"/>
    <lineage>
        <taxon>Eukaryota</taxon>
        <taxon>Metazoa</taxon>
        <taxon>Chordata</taxon>
        <taxon>Craniata</taxon>
        <taxon>Vertebrata</taxon>
        <taxon>Euteleostomi</taxon>
        <taxon>Amphibia</taxon>
        <taxon>Batrachia</taxon>
        <taxon>Anura</taxon>
        <taxon>Neobatrachia</taxon>
        <taxon>Hyloidea</taxon>
        <taxon>Eleutherodactylidae</taxon>
        <taxon>Eleutherodactylinae</taxon>
        <taxon>Eleutherodactylus</taxon>
        <taxon>Eleutherodactylus</taxon>
    </lineage>
</organism>
<dbReference type="SMART" id="SM01289">
    <property type="entry name" value="PYRIN"/>
    <property type="match status" value="1"/>
</dbReference>
<feature type="compositionally biased region" description="Basic and acidic residues" evidence="1">
    <location>
        <begin position="89"/>
        <end position="99"/>
    </location>
</feature>
<dbReference type="Pfam" id="PF02758">
    <property type="entry name" value="PYRIN"/>
    <property type="match status" value="1"/>
</dbReference>
<sequence length="124" mass="13865">MTNMTEVIKDILTHALENISKESLKSFKRKLSSIDVPPPYRKIPSSLLDEKSAKDVVDCIISYYTIAEGQRITVQVLQDINERQVSHDLTRSLQKETRVSRHAAANTGDVTKRPGGAVSVPEEM</sequence>
<dbReference type="InterPro" id="IPR011029">
    <property type="entry name" value="DEATH-like_dom_sf"/>
</dbReference>
<dbReference type="EMBL" id="WNTK01002496">
    <property type="protein sequence ID" value="KAG9465967.1"/>
    <property type="molecule type" value="Genomic_DNA"/>
</dbReference>
<protein>
    <recommendedName>
        <fullName evidence="2">Pyrin domain-containing protein</fullName>
    </recommendedName>
</protein>
<evidence type="ECO:0000259" key="2">
    <source>
        <dbReference type="PROSITE" id="PS50824"/>
    </source>
</evidence>